<reference evidence="2" key="2">
    <citation type="journal article" date="2022" name="Microbiol. Resour. Announc.">
        <title>Whole-Genome Sequence of Entomortierella parvispora E1425, a Mucoromycotan Fungus Associated with Burkholderiaceae-Related Endosymbiotic Bacteria.</title>
        <authorList>
            <person name="Herlambang A."/>
            <person name="Guo Y."/>
            <person name="Takashima Y."/>
            <person name="Narisawa K."/>
            <person name="Ohta H."/>
            <person name="Nishizawa T."/>
        </authorList>
    </citation>
    <scope>NUCLEOTIDE SEQUENCE</scope>
    <source>
        <strain evidence="2">E1425</strain>
    </source>
</reference>
<organism evidence="2 3">
    <name type="scientific">Entomortierella parvispora</name>
    <dbReference type="NCBI Taxonomy" id="205924"/>
    <lineage>
        <taxon>Eukaryota</taxon>
        <taxon>Fungi</taxon>
        <taxon>Fungi incertae sedis</taxon>
        <taxon>Mucoromycota</taxon>
        <taxon>Mortierellomycotina</taxon>
        <taxon>Mortierellomycetes</taxon>
        <taxon>Mortierellales</taxon>
        <taxon>Mortierellaceae</taxon>
        <taxon>Entomortierella</taxon>
    </lineage>
</organism>
<dbReference type="EMBL" id="BQFW01000007">
    <property type="protein sequence ID" value="GJJ73281.1"/>
    <property type="molecule type" value="Genomic_DNA"/>
</dbReference>
<keyword evidence="3" id="KW-1185">Reference proteome</keyword>
<proteinExistence type="predicted"/>
<evidence type="ECO:0000256" key="1">
    <source>
        <dbReference type="SAM" id="Phobius"/>
    </source>
</evidence>
<comment type="caution">
    <text evidence="2">The sequence shown here is derived from an EMBL/GenBank/DDBJ whole genome shotgun (WGS) entry which is preliminary data.</text>
</comment>
<keyword evidence="1" id="KW-0472">Membrane</keyword>
<evidence type="ECO:0000313" key="2">
    <source>
        <dbReference type="EMBL" id="GJJ73281.1"/>
    </source>
</evidence>
<feature type="transmembrane region" description="Helical" evidence="1">
    <location>
        <begin position="58"/>
        <end position="83"/>
    </location>
</feature>
<sequence length="176" mass="19543">MPRSTFVQQDFFLGVLAVYSATVAFGRWFPDTDLIAVDAHPASYATTFKNSSESALQLYAASLVIDIIRVLALSVLESTAFSFAFAEDKFEPFSYAFMAFSMIMVTKDLLVLGMMWALPDVHIQAAEKVAELMPISVMMEQGLILAGALSLAFGLYQWTFAIGRDKRQVIEKEKTN</sequence>
<feature type="transmembrane region" description="Helical" evidence="1">
    <location>
        <begin position="95"/>
        <end position="118"/>
    </location>
</feature>
<keyword evidence="1" id="KW-0812">Transmembrane</keyword>
<feature type="transmembrane region" description="Helical" evidence="1">
    <location>
        <begin position="12"/>
        <end position="29"/>
    </location>
</feature>
<dbReference type="Proteomes" id="UP000827284">
    <property type="component" value="Unassembled WGS sequence"/>
</dbReference>
<dbReference type="AlphaFoldDB" id="A0A9P3HAT2"/>
<dbReference type="OrthoDB" id="2335499at2759"/>
<feature type="transmembrane region" description="Helical" evidence="1">
    <location>
        <begin position="138"/>
        <end position="158"/>
    </location>
</feature>
<gene>
    <name evidence="2" type="ORF">EMPS_05639</name>
</gene>
<keyword evidence="1" id="KW-1133">Transmembrane helix</keyword>
<reference evidence="2" key="1">
    <citation type="submission" date="2021-11" db="EMBL/GenBank/DDBJ databases">
        <authorList>
            <person name="Herlambang A."/>
            <person name="Guo Y."/>
            <person name="Takashima Y."/>
            <person name="Nishizawa T."/>
        </authorList>
    </citation>
    <scope>NUCLEOTIDE SEQUENCE</scope>
    <source>
        <strain evidence="2">E1425</strain>
    </source>
</reference>
<protein>
    <submittedName>
        <fullName evidence="2">Uncharacterized protein</fullName>
    </submittedName>
</protein>
<accession>A0A9P3HAT2</accession>
<evidence type="ECO:0000313" key="3">
    <source>
        <dbReference type="Proteomes" id="UP000827284"/>
    </source>
</evidence>
<name>A0A9P3HAT2_9FUNG</name>